<dbReference type="OrthoDB" id="10071013at2759"/>
<dbReference type="PANTHER" id="PTHR46876">
    <property type="entry name" value="LOW-DENSITY LIPOPROTEIN RECEPTOR-RELATED PROTEIN 11"/>
    <property type="match status" value="1"/>
</dbReference>
<keyword evidence="11" id="KW-1185">Reference proteome</keyword>
<proteinExistence type="predicted"/>
<gene>
    <name evidence="10" type="primary">Mansc1</name>
    <name evidence="10" type="ORF">ALELAT_R13918</name>
</gene>
<feature type="non-terminal residue" evidence="10">
    <location>
        <position position="1"/>
    </location>
</feature>
<sequence length="440" mass="47335">LAVAWAMMPAASLSQGCSVQRVDNAVIDISLSLPQGVRGAEPVRTSTAEACVRACCSGKKLSGDKKCNFVIFDARRTSRHPNCYLFYCPSLEACPMKPAMGLVSYRIAQYTHALEDTSFRNEDLHSNEYSMPSDAGAFIPHSQTSHQNPTTALQQSVFHQASHPLNHAAKRLHSTEFRTVVPESQRANNPESLEFIPRQKVINPPPNMSSAIQIGNPSAVFPTTQSSVPHPSSPTIPPLPTSTVRLEYHTTSLPPGAAKPSTVTTTATSMLTAAARAEPDIPAASIAVTPVPLSSPTASASTSRAKWVTSNSVTDTTPAGLRTSSIPPQPTVVSASDTNHVTLLSFSSFALSVSGSPIASRDNHQGSDRSGSESYLSENTQRRNGFVQLEEKSRLVAALLFGVIFLLLVIALIGKKMHESLQKRHYTRLDYLINGMYADV</sequence>
<protein>
    <submittedName>
        <fullName evidence="10">MANS1 protein</fullName>
    </submittedName>
</protein>
<dbReference type="PROSITE" id="PS50986">
    <property type="entry name" value="MANSC"/>
    <property type="match status" value="1"/>
</dbReference>
<dbReference type="AlphaFoldDB" id="A0A7L0WEN4"/>
<dbReference type="EMBL" id="VXAV01006536">
    <property type="protein sequence ID" value="NXL89926.1"/>
    <property type="molecule type" value="Genomic_DNA"/>
</dbReference>
<evidence type="ECO:0000256" key="3">
    <source>
        <dbReference type="ARBA" id="ARBA00022729"/>
    </source>
</evidence>
<feature type="compositionally biased region" description="Basic and acidic residues" evidence="7">
    <location>
        <begin position="361"/>
        <end position="371"/>
    </location>
</feature>
<evidence type="ECO:0000256" key="1">
    <source>
        <dbReference type="ARBA" id="ARBA00004479"/>
    </source>
</evidence>
<dbReference type="Pfam" id="PF07502">
    <property type="entry name" value="MANEC"/>
    <property type="match status" value="1"/>
</dbReference>
<keyword evidence="5 8" id="KW-0472">Membrane</keyword>
<dbReference type="InterPro" id="IPR041056">
    <property type="entry name" value="DUF5585"/>
</dbReference>
<accession>A0A7L0WEN4</accession>
<dbReference type="Pfam" id="PF17823">
    <property type="entry name" value="DUF5585"/>
    <property type="match status" value="1"/>
</dbReference>
<dbReference type="Proteomes" id="UP000562322">
    <property type="component" value="Unassembled WGS sequence"/>
</dbReference>
<evidence type="ECO:0000256" key="7">
    <source>
        <dbReference type="SAM" id="MobiDB-lite"/>
    </source>
</evidence>
<keyword evidence="2 8" id="KW-0812">Transmembrane</keyword>
<keyword evidence="3" id="KW-0732">Signal</keyword>
<evidence type="ECO:0000256" key="2">
    <source>
        <dbReference type="ARBA" id="ARBA00022692"/>
    </source>
</evidence>
<organism evidence="10 11">
    <name type="scientific">Alectura lathami</name>
    <name type="common">Australian brush turkey</name>
    <dbReference type="NCBI Taxonomy" id="81907"/>
    <lineage>
        <taxon>Eukaryota</taxon>
        <taxon>Metazoa</taxon>
        <taxon>Chordata</taxon>
        <taxon>Craniata</taxon>
        <taxon>Vertebrata</taxon>
        <taxon>Euteleostomi</taxon>
        <taxon>Archelosauria</taxon>
        <taxon>Archosauria</taxon>
        <taxon>Dinosauria</taxon>
        <taxon>Saurischia</taxon>
        <taxon>Theropoda</taxon>
        <taxon>Coelurosauria</taxon>
        <taxon>Aves</taxon>
        <taxon>Neognathae</taxon>
        <taxon>Galloanserae</taxon>
        <taxon>Galliformes</taxon>
        <taxon>Megapodiidae</taxon>
        <taxon>Alectura</taxon>
    </lineage>
</organism>
<evidence type="ECO:0000313" key="10">
    <source>
        <dbReference type="EMBL" id="NXL89926.1"/>
    </source>
</evidence>
<evidence type="ECO:0000259" key="9">
    <source>
        <dbReference type="PROSITE" id="PS50986"/>
    </source>
</evidence>
<keyword evidence="4 8" id="KW-1133">Transmembrane helix</keyword>
<keyword evidence="6" id="KW-0325">Glycoprotein</keyword>
<feature type="domain" description="MANSC" evidence="9">
    <location>
        <begin position="21"/>
        <end position="105"/>
    </location>
</feature>
<feature type="region of interest" description="Disordered" evidence="7">
    <location>
        <begin position="357"/>
        <end position="377"/>
    </location>
</feature>
<dbReference type="InterPro" id="IPR013980">
    <property type="entry name" value="MANSC_dom"/>
</dbReference>
<evidence type="ECO:0000256" key="5">
    <source>
        <dbReference type="ARBA" id="ARBA00023136"/>
    </source>
</evidence>
<name>A0A7L0WEN4_ALELA</name>
<evidence type="ECO:0000256" key="8">
    <source>
        <dbReference type="SAM" id="Phobius"/>
    </source>
</evidence>
<dbReference type="SMART" id="SM00765">
    <property type="entry name" value="MANEC"/>
    <property type="match status" value="1"/>
</dbReference>
<reference evidence="10 11" key="1">
    <citation type="submission" date="2019-09" db="EMBL/GenBank/DDBJ databases">
        <title>Bird 10,000 Genomes (B10K) Project - Family phase.</title>
        <authorList>
            <person name="Zhang G."/>
        </authorList>
    </citation>
    <scope>NUCLEOTIDE SEQUENCE [LARGE SCALE GENOMIC DNA]</scope>
    <source>
        <strain evidence="10">B10K-DU-001-39</strain>
        <tissue evidence="10">Muscle</tissue>
    </source>
</reference>
<dbReference type="GO" id="GO:0016020">
    <property type="term" value="C:membrane"/>
    <property type="evidence" value="ECO:0007669"/>
    <property type="project" value="UniProtKB-SubCell"/>
</dbReference>
<comment type="subcellular location">
    <subcellularLocation>
        <location evidence="1">Membrane</location>
        <topology evidence="1">Single-pass type I membrane protein</topology>
    </subcellularLocation>
</comment>
<comment type="caution">
    <text evidence="10">The sequence shown here is derived from an EMBL/GenBank/DDBJ whole genome shotgun (WGS) entry which is preliminary data.</text>
</comment>
<evidence type="ECO:0000256" key="6">
    <source>
        <dbReference type="ARBA" id="ARBA00023180"/>
    </source>
</evidence>
<feature type="non-terminal residue" evidence="10">
    <location>
        <position position="440"/>
    </location>
</feature>
<evidence type="ECO:0000313" key="11">
    <source>
        <dbReference type="Proteomes" id="UP000562322"/>
    </source>
</evidence>
<dbReference type="InterPro" id="IPR011106">
    <property type="entry name" value="MANSC_N"/>
</dbReference>
<evidence type="ECO:0000256" key="4">
    <source>
        <dbReference type="ARBA" id="ARBA00022989"/>
    </source>
</evidence>
<dbReference type="PANTHER" id="PTHR46876:SF3">
    <property type="entry name" value="MANSC DOMAIN CONTAINING 1"/>
    <property type="match status" value="1"/>
</dbReference>
<feature type="region of interest" description="Disordered" evidence="7">
    <location>
        <begin position="309"/>
        <end position="333"/>
    </location>
</feature>
<feature type="transmembrane region" description="Helical" evidence="8">
    <location>
        <begin position="395"/>
        <end position="414"/>
    </location>
</feature>